<keyword evidence="8" id="KW-1185">Reference proteome</keyword>
<dbReference type="InterPro" id="IPR004556">
    <property type="entry name" value="HemK-like"/>
</dbReference>
<dbReference type="CDD" id="cd02440">
    <property type="entry name" value="AdoMet_MTases"/>
    <property type="match status" value="1"/>
</dbReference>
<dbReference type="GO" id="GO:0032259">
    <property type="term" value="P:methylation"/>
    <property type="evidence" value="ECO:0007669"/>
    <property type="project" value="UniProtKB-KW"/>
</dbReference>
<dbReference type="PANTHER" id="PTHR18895:SF74">
    <property type="entry name" value="MTRF1L RELEASE FACTOR GLUTAMINE METHYLTRANSFERASE"/>
    <property type="match status" value="1"/>
</dbReference>
<dbReference type="EMBL" id="JAEHFY010000007">
    <property type="protein sequence ID" value="MBK0382569.1"/>
    <property type="molecule type" value="Genomic_DNA"/>
</dbReference>
<evidence type="ECO:0000256" key="3">
    <source>
        <dbReference type="ARBA" id="ARBA00022679"/>
    </source>
</evidence>
<accession>A0ABS1BK29</accession>
<dbReference type="NCBIfam" id="TIGR03534">
    <property type="entry name" value="RF_mod_PrmC"/>
    <property type="match status" value="1"/>
</dbReference>
<reference evidence="7 8" key="1">
    <citation type="submission" date="2020-12" db="EMBL/GenBank/DDBJ databases">
        <title>Bacterial novel species Pedobacter sp. SD-b isolated from soil.</title>
        <authorList>
            <person name="Jung H.-Y."/>
        </authorList>
    </citation>
    <scope>NUCLEOTIDE SEQUENCE [LARGE SCALE GENOMIC DNA]</scope>
    <source>
        <strain evidence="7 8">SD-b</strain>
    </source>
</reference>
<evidence type="ECO:0000259" key="6">
    <source>
        <dbReference type="Pfam" id="PF05175"/>
    </source>
</evidence>
<dbReference type="PANTHER" id="PTHR18895">
    <property type="entry name" value="HEMK METHYLTRANSFERASE"/>
    <property type="match status" value="1"/>
</dbReference>
<dbReference type="PROSITE" id="PS00092">
    <property type="entry name" value="N6_MTASE"/>
    <property type="match status" value="1"/>
</dbReference>
<dbReference type="InterPro" id="IPR007848">
    <property type="entry name" value="Small_mtfrase_dom"/>
</dbReference>
<dbReference type="Gene3D" id="3.40.50.150">
    <property type="entry name" value="Vaccinia Virus protein VP39"/>
    <property type="match status" value="1"/>
</dbReference>
<dbReference type="InterPro" id="IPR050320">
    <property type="entry name" value="N5-glutamine_MTase"/>
</dbReference>
<dbReference type="InterPro" id="IPR029063">
    <property type="entry name" value="SAM-dependent_MTases_sf"/>
</dbReference>
<organism evidence="7 8">
    <name type="scientific">Pedobacter segetis</name>
    <dbReference type="NCBI Taxonomy" id="2793069"/>
    <lineage>
        <taxon>Bacteria</taxon>
        <taxon>Pseudomonadati</taxon>
        <taxon>Bacteroidota</taxon>
        <taxon>Sphingobacteriia</taxon>
        <taxon>Sphingobacteriales</taxon>
        <taxon>Sphingobacteriaceae</taxon>
        <taxon>Pedobacter</taxon>
    </lineage>
</organism>
<evidence type="ECO:0000256" key="1">
    <source>
        <dbReference type="ARBA" id="ARBA00012771"/>
    </source>
</evidence>
<gene>
    <name evidence="7" type="primary">prmC</name>
    <name evidence="7" type="ORF">I5M32_06300</name>
</gene>
<keyword evidence="2 7" id="KW-0489">Methyltransferase</keyword>
<evidence type="ECO:0000313" key="7">
    <source>
        <dbReference type="EMBL" id="MBK0382569.1"/>
    </source>
</evidence>
<name>A0ABS1BK29_9SPHI</name>
<dbReference type="InterPro" id="IPR002052">
    <property type="entry name" value="DNA_methylase_N6_adenine_CS"/>
</dbReference>
<sequence>MENLLSKRVFDTVELDQQKHEIYLNYLDQLKQEVPIQYILAIADFYQLKFKVDKNVLIPRPETEELVHLIISDHKNKADLSILDIGTGSGCIPVALKKNITQAKVYAIDISEKALEIAKENALINRVEVDFILDDALNLLNQKYPKFDVIVSNPPYIAAKEKQELQKQVLNHEPHLALFVDDESPLVFYDKIADFAINNLNKNGFLYFEINQYLALETKQLIENKGFKVDVIKDMNDNYRIIKASF</sequence>
<dbReference type="EC" id="2.1.1.297" evidence="1"/>
<evidence type="ECO:0000256" key="5">
    <source>
        <dbReference type="ARBA" id="ARBA00048391"/>
    </source>
</evidence>
<evidence type="ECO:0000256" key="2">
    <source>
        <dbReference type="ARBA" id="ARBA00022603"/>
    </source>
</evidence>
<dbReference type="NCBIfam" id="TIGR00536">
    <property type="entry name" value="hemK_fam"/>
    <property type="match status" value="1"/>
</dbReference>
<keyword evidence="4" id="KW-0949">S-adenosyl-L-methionine</keyword>
<dbReference type="SUPFAM" id="SSF53335">
    <property type="entry name" value="S-adenosyl-L-methionine-dependent methyltransferases"/>
    <property type="match status" value="1"/>
</dbReference>
<dbReference type="Gene3D" id="1.10.8.10">
    <property type="entry name" value="DNA helicase RuvA subunit, C-terminal domain"/>
    <property type="match status" value="1"/>
</dbReference>
<evidence type="ECO:0000313" key="8">
    <source>
        <dbReference type="Proteomes" id="UP000660024"/>
    </source>
</evidence>
<protein>
    <recommendedName>
        <fullName evidence="1">peptide chain release factor N(5)-glutamine methyltransferase</fullName>
        <ecNumber evidence="1">2.1.1.297</ecNumber>
    </recommendedName>
</protein>
<evidence type="ECO:0000256" key="4">
    <source>
        <dbReference type="ARBA" id="ARBA00022691"/>
    </source>
</evidence>
<dbReference type="GO" id="GO:0102559">
    <property type="term" value="F:peptide chain release factor N(5)-glutamine methyltransferase activity"/>
    <property type="evidence" value="ECO:0007669"/>
    <property type="project" value="UniProtKB-EC"/>
</dbReference>
<feature type="domain" description="Methyltransferase small" evidence="6">
    <location>
        <begin position="70"/>
        <end position="168"/>
    </location>
</feature>
<comment type="catalytic activity">
    <reaction evidence="5">
        <text>L-glutaminyl-[peptide chain release factor] + S-adenosyl-L-methionine = N(5)-methyl-L-glutaminyl-[peptide chain release factor] + S-adenosyl-L-homocysteine + H(+)</text>
        <dbReference type="Rhea" id="RHEA:42896"/>
        <dbReference type="Rhea" id="RHEA-COMP:10271"/>
        <dbReference type="Rhea" id="RHEA-COMP:10272"/>
        <dbReference type="ChEBI" id="CHEBI:15378"/>
        <dbReference type="ChEBI" id="CHEBI:30011"/>
        <dbReference type="ChEBI" id="CHEBI:57856"/>
        <dbReference type="ChEBI" id="CHEBI:59789"/>
        <dbReference type="ChEBI" id="CHEBI:61891"/>
        <dbReference type="EC" id="2.1.1.297"/>
    </reaction>
</comment>
<comment type="caution">
    <text evidence="7">The sequence shown here is derived from an EMBL/GenBank/DDBJ whole genome shotgun (WGS) entry which is preliminary data.</text>
</comment>
<dbReference type="Proteomes" id="UP000660024">
    <property type="component" value="Unassembled WGS sequence"/>
</dbReference>
<keyword evidence="3 7" id="KW-0808">Transferase</keyword>
<dbReference type="InterPro" id="IPR019874">
    <property type="entry name" value="RF_methyltr_PrmC"/>
</dbReference>
<dbReference type="Pfam" id="PF05175">
    <property type="entry name" value="MTS"/>
    <property type="match status" value="1"/>
</dbReference>
<proteinExistence type="predicted"/>